<sequence length="378" mass="41088">MRVLFIGNSYTYNNDLPAMLEGLVRALSPGTRLETGAVLLGGATLESHWKRGEARELLRGEAWSHVVLQEQSLLGHLRIDGAVQMNEPEDSFYPYARLFARESLAVGASPVFYMTWSRKADLPAQEVLTRAYAHIAHEEGGVLAPVGVAWERARRERPELELYGEDGHHPGPAGTYLAACVLYASLFHQPCLGAPGTLSGAPWTGSAFDPSRTETLVELPEDTARYLQQVGSEVGLSPALPEGPTPTGPRLAFPQLPRGAPLDASRVAGTWRGMLSLYPTELEMAPVPMWLSVESRGTRLTGQVRILFPRDAPLEEDVTPRVEGEELTFSLHDARILGATLHLRAVRTEEGLCGVAHAQDAQGGRWFGSWSASPSSPA</sequence>
<organism evidence="1 2">
    <name type="scientific">Cystobacter fuscus</name>
    <dbReference type="NCBI Taxonomy" id="43"/>
    <lineage>
        <taxon>Bacteria</taxon>
        <taxon>Pseudomonadati</taxon>
        <taxon>Myxococcota</taxon>
        <taxon>Myxococcia</taxon>
        <taxon>Myxococcales</taxon>
        <taxon>Cystobacterineae</taxon>
        <taxon>Archangiaceae</taxon>
        <taxon>Cystobacter</taxon>
    </lineage>
</organism>
<reference evidence="1 2" key="1">
    <citation type="submission" date="2017-06" db="EMBL/GenBank/DDBJ databases">
        <title>Sequencing and comparative analysis of myxobacterial genomes.</title>
        <authorList>
            <person name="Rupp O."/>
            <person name="Goesmann A."/>
            <person name="Sogaard-Andersen L."/>
        </authorList>
    </citation>
    <scope>NUCLEOTIDE SEQUENCE [LARGE SCALE GENOMIC DNA]</scope>
    <source>
        <strain evidence="1 2">DSM 52655</strain>
    </source>
</reference>
<gene>
    <name evidence="1" type="ORF">CYFUS_005321</name>
</gene>
<proteinExistence type="predicted"/>
<dbReference type="InterPro" id="IPR036514">
    <property type="entry name" value="SGNH_hydro_sf"/>
</dbReference>
<protein>
    <submittedName>
        <fullName evidence="1">Uncharacterized protein</fullName>
    </submittedName>
</protein>
<evidence type="ECO:0000313" key="2">
    <source>
        <dbReference type="Proteomes" id="UP000217257"/>
    </source>
</evidence>
<dbReference type="EMBL" id="CP022098">
    <property type="protein sequence ID" value="ATB39873.1"/>
    <property type="molecule type" value="Genomic_DNA"/>
</dbReference>
<dbReference type="KEGG" id="cfus:CYFUS_005321"/>
<dbReference type="GO" id="GO:0016788">
    <property type="term" value="F:hydrolase activity, acting on ester bonds"/>
    <property type="evidence" value="ECO:0007669"/>
    <property type="project" value="UniProtKB-ARBA"/>
</dbReference>
<dbReference type="Proteomes" id="UP000217257">
    <property type="component" value="Chromosome"/>
</dbReference>
<dbReference type="RefSeq" id="WP_232536822.1">
    <property type="nucleotide sequence ID" value="NZ_CP022098.1"/>
</dbReference>
<dbReference type="Gene3D" id="3.40.50.1110">
    <property type="entry name" value="SGNH hydrolase"/>
    <property type="match status" value="1"/>
</dbReference>
<accession>A0A250J8F5</accession>
<evidence type="ECO:0000313" key="1">
    <source>
        <dbReference type="EMBL" id="ATB39873.1"/>
    </source>
</evidence>
<name>A0A250J8F5_9BACT</name>
<dbReference type="SUPFAM" id="SSF52266">
    <property type="entry name" value="SGNH hydrolase"/>
    <property type="match status" value="1"/>
</dbReference>
<dbReference type="AlphaFoldDB" id="A0A250J8F5"/>